<dbReference type="EMBL" id="RWJN01000199">
    <property type="protein sequence ID" value="TCD65088.1"/>
    <property type="molecule type" value="Genomic_DNA"/>
</dbReference>
<dbReference type="Pfam" id="PF20236">
    <property type="entry name" value="DUF6593"/>
    <property type="match status" value="1"/>
</dbReference>
<organism evidence="3 4">
    <name type="scientific">Steccherinum ochraceum</name>
    <dbReference type="NCBI Taxonomy" id="92696"/>
    <lineage>
        <taxon>Eukaryota</taxon>
        <taxon>Fungi</taxon>
        <taxon>Dikarya</taxon>
        <taxon>Basidiomycota</taxon>
        <taxon>Agaricomycotina</taxon>
        <taxon>Agaricomycetes</taxon>
        <taxon>Polyporales</taxon>
        <taxon>Steccherinaceae</taxon>
        <taxon>Steccherinum</taxon>
    </lineage>
</organism>
<dbReference type="InterPro" id="IPR046528">
    <property type="entry name" value="DUF6593"/>
</dbReference>
<sequence>MAGNMNPFLAGGWCQPGDEESQPGENESGSPPSIFGALPSLSSSKSLLWSAQPDNATFSFTSFNSTILNCTVLSPQKHVAYRIVTEPSAPSYTILKDNDSRNVAMVQWQPNSTLEIRGAAPSQRIKDWLSLSSDKRKMWVRGVPYSWTTVDGFICLYKSSSSAPRILARIARARSVVLLECTQEALLTSLLEPCLVATILFVCGHNID</sequence>
<feature type="region of interest" description="Disordered" evidence="1">
    <location>
        <begin position="1"/>
        <end position="35"/>
    </location>
</feature>
<dbReference type="OrthoDB" id="3191568at2759"/>
<protein>
    <recommendedName>
        <fullName evidence="2">DUF6593 domain-containing protein</fullName>
    </recommendedName>
</protein>
<evidence type="ECO:0000259" key="2">
    <source>
        <dbReference type="Pfam" id="PF20236"/>
    </source>
</evidence>
<dbReference type="AlphaFoldDB" id="A0A4R0RML8"/>
<keyword evidence="4" id="KW-1185">Reference proteome</keyword>
<name>A0A4R0RML8_9APHY</name>
<comment type="caution">
    <text evidence="3">The sequence shown here is derived from an EMBL/GenBank/DDBJ whole genome shotgun (WGS) entry which is preliminary data.</text>
</comment>
<gene>
    <name evidence="3" type="ORF">EIP91_003097</name>
</gene>
<evidence type="ECO:0000256" key="1">
    <source>
        <dbReference type="SAM" id="MobiDB-lite"/>
    </source>
</evidence>
<evidence type="ECO:0000313" key="3">
    <source>
        <dbReference type="EMBL" id="TCD65088.1"/>
    </source>
</evidence>
<feature type="domain" description="DUF6593" evidence="2">
    <location>
        <begin position="67"/>
        <end position="187"/>
    </location>
</feature>
<proteinExistence type="predicted"/>
<evidence type="ECO:0000313" key="4">
    <source>
        <dbReference type="Proteomes" id="UP000292702"/>
    </source>
</evidence>
<dbReference type="Proteomes" id="UP000292702">
    <property type="component" value="Unassembled WGS sequence"/>
</dbReference>
<accession>A0A4R0RML8</accession>
<reference evidence="3 4" key="1">
    <citation type="submission" date="2018-11" db="EMBL/GenBank/DDBJ databases">
        <title>Genome assembly of Steccherinum ochraceum LE-BIN_3174, the white-rot fungus of the Steccherinaceae family (The Residual Polyporoid clade, Polyporales, Basidiomycota).</title>
        <authorList>
            <person name="Fedorova T.V."/>
            <person name="Glazunova O.A."/>
            <person name="Landesman E.O."/>
            <person name="Moiseenko K.V."/>
            <person name="Psurtseva N.V."/>
            <person name="Savinova O.S."/>
            <person name="Shakhova N.V."/>
            <person name="Tyazhelova T.V."/>
            <person name="Vasina D.V."/>
        </authorList>
    </citation>
    <scope>NUCLEOTIDE SEQUENCE [LARGE SCALE GENOMIC DNA]</scope>
    <source>
        <strain evidence="3 4">LE-BIN_3174</strain>
    </source>
</reference>